<proteinExistence type="predicted"/>
<dbReference type="EMBL" id="JAYWIO010000003">
    <property type="protein sequence ID" value="KAK7276619.1"/>
    <property type="molecule type" value="Genomic_DNA"/>
</dbReference>
<accession>A0AAN9FJ06</accession>
<keyword evidence="3" id="KW-1185">Reference proteome</keyword>
<reference evidence="2 3" key="1">
    <citation type="submission" date="2024-01" db="EMBL/GenBank/DDBJ databases">
        <title>The genomes of 5 underutilized Papilionoideae crops provide insights into root nodulation and disease resistanc.</title>
        <authorList>
            <person name="Yuan L."/>
        </authorList>
    </citation>
    <scope>NUCLEOTIDE SEQUENCE [LARGE SCALE GENOMIC DNA]</scope>
    <source>
        <strain evidence="2">ZHUSHIDOU_FW_LH</strain>
        <tissue evidence="2">Leaf</tissue>
    </source>
</reference>
<name>A0AAN9FJ06_CROPI</name>
<evidence type="ECO:0000313" key="2">
    <source>
        <dbReference type="EMBL" id="KAK7276619.1"/>
    </source>
</evidence>
<keyword evidence="1" id="KW-0472">Membrane</keyword>
<sequence>MSPSSPPPPLSFPCSLSAAATTILILTLSFGLSRSLAFLFLESRPPSSNRDLLKNCNLHLPSSSLTFRRNLCGFELNHTPPMGEERKRPRKKILAMFVALAAVTLFPNDPQEELIMSEIVKRCREIGVELWRKRERAKMLIQLTNNKTEGIKISNKPLDLMLCHHHHHIINVDPFHKATAIIQPSATTGSGRWR</sequence>
<dbReference type="AlphaFoldDB" id="A0AAN9FJ06"/>
<comment type="caution">
    <text evidence="2">The sequence shown here is derived from an EMBL/GenBank/DDBJ whole genome shotgun (WGS) entry which is preliminary data.</text>
</comment>
<evidence type="ECO:0000256" key="1">
    <source>
        <dbReference type="SAM" id="Phobius"/>
    </source>
</evidence>
<keyword evidence="1" id="KW-0812">Transmembrane</keyword>
<keyword evidence="1" id="KW-1133">Transmembrane helix</keyword>
<dbReference type="Proteomes" id="UP001372338">
    <property type="component" value="Unassembled WGS sequence"/>
</dbReference>
<organism evidence="2 3">
    <name type="scientific">Crotalaria pallida</name>
    <name type="common">Smooth rattlebox</name>
    <name type="synonym">Crotalaria striata</name>
    <dbReference type="NCBI Taxonomy" id="3830"/>
    <lineage>
        <taxon>Eukaryota</taxon>
        <taxon>Viridiplantae</taxon>
        <taxon>Streptophyta</taxon>
        <taxon>Embryophyta</taxon>
        <taxon>Tracheophyta</taxon>
        <taxon>Spermatophyta</taxon>
        <taxon>Magnoliopsida</taxon>
        <taxon>eudicotyledons</taxon>
        <taxon>Gunneridae</taxon>
        <taxon>Pentapetalae</taxon>
        <taxon>rosids</taxon>
        <taxon>fabids</taxon>
        <taxon>Fabales</taxon>
        <taxon>Fabaceae</taxon>
        <taxon>Papilionoideae</taxon>
        <taxon>50 kb inversion clade</taxon>
        <taxon>genistoids sensu lato</taxon>
        <taxon>core genistoids</taxon>
        <taxon>Crotalarieae</taxon>
        <taxon>Crotalaria</taxon>
    </lineage>
</organism>
<feature type="transmembrane region" description="Helical" evidence="1">
    <location>
        <begin position="20"/>
        <end position="41"/>
    </location>
</feature>
<protein>
    <submittedName>
        <fullName evidence="2">Uncharacterized protein</fullName>
    </submittedName>
</protein>
<gene>
    <name evidence="2" type="ORF">RIF29_17762</name>
</gene>
<evidence type="ECO:0000313" key="3">
    <source>
        <dbReference type="Proteomes" id="UP001372338"/>
    </source>
</evidence>